<organism evidence="1 2">
    <name type="scientific">Clostridium perfringens</name>
    <dbReference type="NCBI Taxonomy" id="1502"/>
    <lineage>
        <taxon>Bacteria</taxon>
        <taxon>Bacillati</taxon>
        <taxon>Bacillota</taxon>
        <taxon>Clostridia</taxon>
        <taxon>Eubacteriales</taxon>
        <taxon>Clostridiaceae</taxon>
        <taxon>Clostridium</taxon>
    </lineage>
</organism>
<dbReference type="EMBL" id="JAALLZ010000006">
    <property type="protein sequence ID" value="NGU31194.1"/>
    <property type="molecule type" value="Genomic_DNA"/>
</dbReference>
<proteinExistence type="predicted"/>
<dbReference type="Proteomes" id="UP000481454">
    <property type="component" value="Unassembled WGS sequence"/>
</dbReference>
<gene>
    <name evidence="1" type="ORF">G6Z34_13980</name>
</gene>
<reference evidence="1 2" key="1">
    <citation type="submission" date="2020-02" db="EMBL/GenBank/DDBJ databases">
        <title>Genomic Insights into the Phylogeny and Genetic Plasticity of the Human and Animal Enteric Pathogen Clostridium perfringens.</title>
        <authorList>
            <person name="Feng Y."/>
            <person name="Hu Y."/>
        </authorList>
    </citation>
    <scope>NUCLEOTIDE SEQUENCE [LARGE SCALE GENOMIC DNA]</scope>
    <source>
        <strain evidence="1 2">CP-40</strain>
    </source>
</reference>
<protein>
    <submittedName>
        <fullName evidence="1">Uncharacterized protein</fullName>
    </submittedName>
</protein>
<evidence type="ECO:0000313" key="1">
    <source>
        <dbReference type="EMBL" id="NGU31194.1"/>
    </source>
</evidence>
<dbReference type="RefSeq" id="WP_164801155.1">
    <property type="nucleotide sequence ID" value="NZ_JAALLZ010000006.1"/>
</dbReference>
<sequence length="81" mass="9499">MPNSKFKVYQANKNISGTYRNKALRKDNKIFAIFCEGMPQLNLKEHLTVYTTMGIHFYKPSDFRISKNQKLNNKIMGVDRL</sequence>
<dbReference type="AlphaFoldDB" id="A0AAP7BWT3"/>
<accession>A0AAP7BWT3</accession>
<evidence type="ECO:0000313" key="2">
    <source>
        <dbReference type="Proteomes" id="UP000481454"/>
    </source>
</evidence>
<comment type="caution">
    <text evidence="1">The sequence shown here is derived from an EMBL/GenBank/DDBJ whole genome shotgun (WGS) entry which is preliminary data.</text>
</comment>
<name>A0AAP7BWT3_CLOPF</name>